<reference evidence="5" key="1">
    <citation type="journal article" date="2019" name="Nat. Commun.">
        <title>The genome of broomcorn millet.</title>
        <authorList>
            <person name="Zou C."/>
            <person name="Miki D."/>
            <person name="Li D."/>
            <person name="Tang Q."/>
            <person name="Xiao L."/>
            <person name="Rajput S."/>
            <person name="Deng P."/>
            <person name="Jia W."/>
            <person name="Huang R."/>
            <person name="Zhang M."/>
            <person name="Sun Y."/>
            <person name="Hu J."/>
            <person name="Fu X."/>
            <person name="Schnable P.S."/>
            <person name="Li F."/>
            <person name="Zhang H."/>
            <person name="Feng B."/>
            <person name="Zhu X."/>
            <person name="Liu R."/>
            <person name="Schnable J.C."/>
            <person name="Zhu J.-K."/>
            <person name="Zhang H."/>
        </authorList>
    </citation>
    <scope>NUCLEOTIDE SEQUENCE [LARGE SCALE GENOMIC DNA]</scope>
</reference>
<feature type="compositionally biased region" description="Basic and acidic residues" evidence="2">
    <location>
        <begin position="11"/>
        <end position="21"/>
    </location>
</feature>
<evidence type="ECO:0000313" key="5">
    <source>
        <dbReference type="Proteomes" id="UP000275267"/>
    </source>
</evidence>
<dbReference type="SUPFAM" id="SSF46689">
    <property type="entry name" value="Homeodomain-like"/>
    <property type="match status" value="1"/>
</dbReference>
<dbReference type="PROSITE" id="PS51294">
    <property type="entry name" value="HTH_MYB"/>
    <property type="match status" value="1"/>
</dbReference>
<sequence length="164" mass="17247">MAATGSSSWSKGEDTVLREQPNKWATIARLLPGRAASDIKSRCTTVLREQLDLAAPPPRRHPDGTLPLFPLVPGEVRRPSGRGGAVLRRRPIDEAAGDDQSAACLALFPLAPGDLNLTKGTNSTCEAAAIDVDVSAGGLPEMRLSPAPTAMEAFRAMVQAVRGP</sequence>
<feature type="region of interest" description="Disordered" evidence="2">
    <location>
        <begin position="54"/>
        <end position="84"/>
    </location>
</feature>
<proteinExistence type="predicted"/>
<keyword evidence="5" id="KW-1185">Reference proteome</keyword>
<dbReference type="EMBL" id="PQIB02000003">
    <property type="protein sequence ID" value="RLN30403.1"/>
    <property type="molecule type" value="Genomic_DNA"/>
</dbReference>
<name>A0A3L6T172_PANMI</name>
<dbReference type="CDD" id="cd00167">
    <property type="entry name" value="SANT"/>
    <property type="match status" value="1"/>
</dbReference>
<dbReference type="Gene3D" id="1.10.10.60">
    <property type="entry name" value="Homeodomain-like"/>
    <property type="match status" value="1"/>
</dbReference>
<accession>A0A3L6T172</accession>
<keyword evidence="1" id="KW-0238">DNA-binding</keyword>
<feature type="compositionally biased region" description="Polar residues" evidence="2">
    <location>
        <begin position="1"/>
        <end position="10"/>
    </location>
</feature>
<comment type="caution">
    <text evidence="4">The sequence shown here is derived from an EMBL/GenBank/DDBJ whole genome shotgun (WGS) entry which is preliminary data.</text>
</comment>
<protein>
    <recommendedName>
        <fullName evidence="3">HTH myb-type domain-containing protein</fullName>
    </recommendedName>
</protein>
<organism evidence="4 5">
    <name type="scientific">Panicum miliaceum</name>
    <name type="common">Proso millet</name>
    <name type="synonym">Broomcorn millet</name>
    <dbReference type="NCBI Taxonomy" id="4540"/>
    <lineage>
        <taxon>Eukaryota</taxon>
        <taxon>Viridiplantae</taxon>
        <taxon>Streptophyta</taxon>
        <taxon>Embryophyta</taxon>
        <taxon>Tracheophyta</taxon>
        <taxon>Spermatophyta</taxon>
        <taxon>Magnoliopsida</taxon>
        <taxon>Liliopsida</taxon>
        <taxon>Poales</taxon>
        <taxon>Poaceae</taxon>
        <taxon>PACMAD clade</taxon>
        <taxon>Panicoideae</taxon>
        <taxon>Panicodae</taxon>
        <taxon>Paniceae</taxon>
        <taxon>Panicinae</taxon>
        <taxon>Panicum</taxon>
        <taxon>Panicum sect. Panicum</taxon>
    </lineage>
</organism>
<dbReference type="InterPro" id="IPR017930">
    <property type="entry name" value="Myb_dom"/>
</dbReference>
<dbReference type="AlphaFoldDB" id="A0A3L6T172"/>
<dbReference type="InterPro" id="IPR001005">
    <property type="entry name" value="SANT/Myb"/>
</dbReference>
<feature type="domain" description="HTH myb-type" evidence="3">
    <location>
        <begin position="1"/>
        <end position="51"/>
    </location>
</feature>
<dbReference type="GO" id="GO:0003677">
    <property type="term" value="F:DNA binding"/>
    <property type="evidence" value="ECO:0007669"/>
    <property type="project" value="UniProtKB-KW"/>
</dbReference>
<evidence type="ECO:0000313" key="4">
    <source>
        <dbReference type="EMBL" id="RLN30403.1"/>
    </source>
</evidence>
<dbReference type="OrthoDB" id="683124at2759"/>
<evidence type="ECO:0000259" key="3">
    <source>
        <dbReference type="PROSITE" id="PS51294"/>
    </source>
</evidence>
<gene>
    <name evidence="4" type="ORF">C2845_PM05G09070</name>
</gene>
<dbReference type="InterPro" id="IPR009057">
    <property type="entry name" value="Homeodomain-like_sf"/>
</dbReference>
<dbReference type="STRING" id="4540.A0A3L6T172"/>
<evidence type="ECO:0000256" key="1">
    <source>
        <dbReference type="ARBA" id="ARBA00023125"/>
    </source>
</evidence>
<evidence type="ECO:0000256" key="2">
    <source>
        <dbReference type="SAM" id="MobiDB-lite"/>
    </source>
</evidence>
<dbReference type="Proteomes" id="UP000275267">
    <property type="component" value="Unassembled WGS sequence"/>
</dbReference>
<feature type="region of interest" description="Disordered" evidence="2">
    <location>
        <begin position="1"/>
        <end position="22"/>
    </location>
</feature>